<dbReference type="OrthoDB" id="5343792at2"/>
<evidence type="ECO:0000259" key="1">
    <source>
        <dbReference type="Pfam" id="PF17680"/>
    </source>
</evidence>
<accession>A0A5R8Y152</accession>
<name>A0A5R8Y152_9BACT</name>
<protein>
    <recommendedName>
        <fullName evidence="1">FlgO domain-containing protein</fullName>
    </recommendedName>
</protein>
<comment type="caution">
    <text evidence="2">The sequence shown here is derived from an EMBL/GenBank/DDBJ whole genome shotgun (WGS) entry which is preliminary data.</text>
</comment>
<dbReference type="EMBL" id="VANU01000003">
    <property type="protein sequence ID" value="TLP38589.1"/>
    <property type="molecule type" value="Genomic_DNA"/>
</dbReference>
<dbReference type="AlphaFoldDB" id="A0A5R8Y152"/>
<gene>
    <name evidence="2" type="ORF">FDK22_09010</name>
</gene>
<dbReference type="InterPro" id="IPR041215">
    <property type="entry name" value="FlgO_dom"/>
</dbReference>
<dbReference type="Pfam" id="PF17680">
    <property type="entry name" value="FlgO"/>
    <property type="match status" value="1"/>
</dbReference>
<feature type="domain" description="FlgO" evidence="1">
    <location>
        <begin position="51"/>
        <end position="177"/>
    </location>
</feature>
<keyword evidence="3" id="KW-1185">Reference proteome</keyword>
<evidence type="ECO:0000313" key="2">
    <source>
        <dbReference type="EMBL" id="TLP38589.1"/>
    </source>
</evidence>
<dbReference type="PROSITE" id="PS51257">
    <property type="entry name" value="PROKAR_LIPOPROTEIN"/>
    <property type="match status" value="1"/>
</dbReference>
<organism evidence="2 3">
    <name type="scientific">Arcobacter arenosus</name>
    <dbReference type="NCBI Taxonomy" id="2576037"/>
    <lineage>
        <taxon>Bacteria</taxon>
        <taxon>Pseudomonadati</taxon>
        <taxon>Campylobacterota</taxon>
        <taxon>Epsilonproteobacteria</taxon>
        <taxon>Campylobacterales</taxon>
        <taxon>Arcobacteraceae</taxon>
        <taxon>Arcobacter</taxon>
    </lineage>
</organism>
<dbReference type="Proteomes" id="UP000308901">
    <property type="component" value="Unassembled WGS sequence"/>
</dbReference>
<dbReference type="RefSeq" id="WP_138152584.1">
    <property type="nucleotide sequence ID" value="NZ_VANU01000003.1"/>
</dbReference>
<reference evidence="2 3" key="1">
    <citation type="submission" date="2019-05" db="EMBL/GenBank/DDBJ databases">
        <title>Arcobacter sp. nov., isolated from sea sediment.</title>
        <authorList>
            <person name="Kim W."/>
        </authorList>
    </citation>
    <scope>NUCLEOTIDE SEQUENCE [LARGE SCALE GENOMIC DNA]</scope>
    <source>
        <strain evidence="2 3">CAU 1517</strain>
    </source>
</reference>
<evidence type="ECO:0000313" key="3">
    <source>
        <dbReference type="Proteomes" id="UP000308901"/>
    </source>
</evidence>
<sequence length="202" mass="22832">MKLQFFKVLKVLILLILPLFFISCSQPNLVVKDFAIINHKDLSGANSFGSLVESLVKKQENKILTTLKDEVVLISDFVNIEKLNNKSKLGFLLAENLKNSISNRGILIKQVELSRYFQYGKSGFNMLTRKQSEIIQSELDSKYALIGSYTFTKESLIVFMRLVDLQNGTILSSATGSTLMDGEIKDMERESKRLNVITPMVL</sequence>
<proteinExistence type="predicted"/>